<dbReference type="SUPFAM" id="SSF53756">
    <property type="entry name" value="UDP-Glycosyltransferase/glycogen phosphorylase"/>
    <property type="match status" value="1"/>
</dbReference>
<evidence type="ECO:0008006" key="3">
    <source>
        <dbReference type="Google" id="ProtNLM"/>
    </source>
</evidence>
<dbReference type="RefSeq" id="WP_120796927.1">
    <property type="nucleotide sequence ID" value="NZ_RBXL01000001.1"/>
</dbReference>
<dbReference type="OrthoDB" id="5773114at2"/>
<sequence length="548" mass="60594">MSHRQSEDERRAIAAHFDCGYYLATNSDVRDAGIDALSHFLDFGWREGRNPSRFFDTSYYLAKNPDVAAAGINPLLHFIWAGSQEGRQRRRPLDAFRRQLEDSVSLRVKAKRWAEGAEHAPTISTSALSDAIAITAGRGLILSLSHDDYARNYGGVQLVIGDEQAAFSRAGWRYLHISPAIPLPMLANPQPTDDFVVSLRLDSEWIGVASFVDLIAVIAEQRRQGIDVRSVIHHLMGFAPELVFELLYASPDSRPIVWIHDFFTICPSYALMRNDVDYCGAPQPMSAACSICSYGEERKPHLKRVREFFEAMQPSVLAPSEIALTLWRSSGCLPHAQGCVRPIARIVTAPSQRPTETSPSGKPLRVAHLGARAFLKGWSIFEDLALRLANDGRYEFLQLGSPDSGSPLPSFIRNIPVIVDTKQRNAMIDAIAEARIDIVVSWQLWPETFSLSVHEALAGGAFVVARTSAGNVWPAVEANAPDQGCAVPDETALFDLFEGDRLRVLVDSSPKLRGALLPVEVTANWLRTQSTRRPQPSLTIAEDNQTDS</sequence>
<evidence type="ECO:0000313" key="2">
    <source>
        <dbReference type="Proteomes" id="UP000274556"/>
    </source>
</evidence>
<comment type="caution">
    <text evidence="1">The sequence shown here is derived from an EMBL/GenBank/DDBJ whole genome shotgun (WGS) entry which is preliminary data.</text>
</comment>
<proteinExistence type="predicted"/>
<dbReference type="Proteomes" id="UP000274556">
    <property type="component" value="Unassembled WGS sequence"/>
</dbReference>
<organism evidence="1 2">
    <name type="scientific">Thiocapsa rosea</name>
    <dbReference type="NCBI Taxonomy" id="69360"/>
    <lineage>
        <taxon>Bacteria</taxon>
        <taxon>Pseudomonadati</taxon>
        <taxon>Pseudomonadota</taxon>
        <taxon>Gammaproteobacteria</taxon>
        <taxon>Chromatiales</taxon>
        <taxon>Chromatiaceae</taxon>
        <taxon>Thiocapsa</taxon>
    </lineage>
</organism>
<name>A0A495V7Z5_9GAMM</name>
<dbReference type="AlphaFoldDB" id="A0A495V7Z5"/>
<accession>A0A495V7Z5</accession>
<gene>
    <name evidence="1" type="ORF">BDD21_1872</name>
</gene>
<keyword evidence="2" id="KW-1185">Reference proteome</keyword>
<reference evidence="1 2" key="1">
    <citation type="submission" date="2018-10" db="EMBL/GenBank/DDBJ databases">
        <title>Genomic Encyclopedia of Archaeal and Bacterial Type Strains, Phase II (KMG-II): from individual species to whole genera.</title>
        <authorList>
            <person name="Goeker M."/>
        </authorList>
    </citation>
    <scope>NUCLEOTIDE SEQUENCE [LARGE SCALE GENOMIC DNA]</scope>
    <source>
        <strain evidence="1 2">DSM 235</strain>
    </source>
</reference>
<dbReference type="EMBL" id="RBXL01000001">
    <property type="protein sequence ID" value="RKT44487.1"/>
    <property type="molecule type" value="Genomic_DNA"/>
</dbReference>
<protein>
    <recommendedName>
        <fullName evidence="3">Glycosyltransferase involved in cell wall biosynthesis</fullName>
    </recommendedName>
</protein>
<evidence type="ECO:0000313" key="1">
    <source>
        <dbReference type="EMBL" id="RKT44487.1"/>
    </source>
</evidence>